<dbReference type="PANTHER" id="PTHR43284">
    <property type="entry name" value="ASPARAGINE SYNTHETASE (GLUTAMINE-HYDROLYZING)"/>
    <property type="match status" value="1"/>
</dbReference>
<dbReference type="InterPro" id="IPR006426">
    <property type="entry name" value="Asn_synth_AEB"/>
</dbReference>
<dbReference type="Pfam" id="PF13537">
    <property type="entry name" value="GATase_7"/>
    <property type="match status" value="1"/>
</dbReference>
<gene>
    <name evidence="8" type="ORF">BA011_35805</name>
    <name evidence="9" type="ORF">BMW22_27715</name>
</gene>
<comment type="similarity">
    <text evidence="2">Belongs to the asparagine synthetase family.</text>
</comment>
<dbReference type="AlphaFoldDB" id="A0A1B1CN64"/>
<reference evidence="9 11" key="2">
    <citation type="submission" date="2016-11" db="EMBL/GenBank/DDBJ databases">
        <title>Rhizobium leguminosarum bv. viciae strain Vaf12 isolated from Vavilovia formosa root nodules from Russia, Dagestan.</title>
        <authorList>
            <person name="Kimeklis A."/>
        </authorList>
    </citation>
    <scope>NUCLEOTIDE SEQUENCE [LARGE SCALE GENOMIC DNA]</scope>
    <source>
        <strain evidence="9 11">Vaf-108</strain>
        <plasmid evidence="11">Plasmid unnamed1</plasmid>
        <plasmid evidence="9">unnamed1</plasmid>
    </source>
</reference>
<dbReference type="InterPro" id="IPR051786">
    <property type="entry name" value="ASN_synthetase/amidase"/>
</dbReference>
<evidence type="ECO:0000313" key="8">
    <source>
        <dbReference type="EMBL" id="ANP91212.1"/>
    </source>
</evidence>
<evidence type="ECO:0000259" key="7">
    <source>
        <dbReference type="PROSITE" id="PS51278"/>
    </source>
</evidence>
<dbReference type="Gene3D" id="3.40.50.620">
    <property type="entry name" value="HUPs"/>
    <property type="match status" value="1"/>
</dbReference>
<dbReference type="Proteomes" id="UP000183050">
    <property type="component" value="Plasmid unnamed1"/>
</dbReference>
<dbReference type="RefSeq" id="WP_065284442.1">
    <property type="nucleotide sequence ID" value="NZ_CP016290.1"/>
</dbReference>
<evidence type="ECO:0000256" key="1">
    <source>
        <dbReference type="ARBA" id="ARBA00005187"/>
    </source>
</evidence>
<reference evidence="8 10" key="1">
    <citation type="submission" date="2016-06" db="EMBL/GenBank/DDBJ databases">
        <title>Microsymbionts genomes from the relict species Vavilovia formosa.</title>
        <authorList>
            <person name="Chirak E."/>
            <person name="Kimeklis A."/>
            <person name="Andronov E."/>
        </authorList>
    </citation>
    <scope>NUCLEOTIDE SEQUENCE [LARGE SCALE GENOMIC DNA]</scope>
    <source>
        <strain evidence="8 10">Vaf10</strain>
        <plasmid evidence="10">Plasmid unnamed3</plasmid>
        <plasmid evidence="8">unnamed3</plasmid>
    </source>
</reference>
<dbReference type="InterPro" id="IPR001962">
    <property type="entry name" value="Asn_synthase"/>
</dbReference>
<dbReference type="Proteomes" id="UP000092691">
    <property type="component" value="Plasmid unnamed3"/>
</dbReference>
<evidence type="ECO:0000313" key="10">
    <source>
        <dbReference type="Proteomes" id="UP000092691"/>
    </source>
</evidence>
<geneLocation type="plasmid" evidence="8 10">
    <name>unnamed3</name>
</geneLocation>
<dbReference type="EC" id="6.3.5.4" evidence="3"/>
<evidence type="ECO:0000256" key="3">
    <source>
        <dbReference type="ARBA" id="ARBA00012737"/>
    </source>
</evidence>
<evidence type="ECO:0000256" key="2">
    <source>
        <dbReference type="ARBA" id="ARBA00005752"/>
    </source>
</evidence>
<dbReference type="PIRSF" id="PIRSF001589">
    <property type="entry name" value="Asn_synthetase_glu-h"/>
    <property type="match status" value="1"/>
</dbReference>
<evidence type="ECO:0000313" key="11">
    <source>
        <dbReference type="Proteomes" id="UP000183050"/>
    </source>
</evidence>
<geneLocation type="plasmid" evidence="9">
    <name>unnamed1</name>
</geneLocation>
<dbReference type="PROSITE" id="PS51278">
    <property type="entry name" value="GATASE_TYPE_2"/>
    <property type="match status" value="1"/>
</dbReference>
<dbReference type="SUPFAM" id="SSF52402">
    <property type="entry name" value="Adenine nucleotide alpha hydrolases-like"/>
    <property type="match status" value="1"/>
</dbReference>
<dbReference type="Pfam" id="PF00733">
    <property type="entry name" value="Asn_synthase"/>
    <property type="match status" value="1"/>
</dbReference>
<dbReference type="GO" id="GO:0004066">
    <property type="term" value="F:asparagine synthase (glutamine-hydrolyzing) activity"/>
    <property type="evidence" value="ECO:0007669"/>
    <property type="project" value="UniProtKB-EC"/>
</dbReference>
<dbReference type="PANTHER" id="PTHR43284:SF1">
    <property type="entry name" value="ASPARAGINE SYNTHETASE"/>
    <property type="match status" value="1"/>
</dbReference>
<keyword evidence="8" id="KW-0614">Plasmid</keyword>
<evidence type="ECO:0000256" key="6">
    <source>
        <dbReference type="ARBA" id="ARBA00048741"/>
    </source>
</evidence>
<name>A0A1B1CN64_RHILE</name>
<keyword evidence="5" id="KW-0067">ATP-binding</keyword>
<dbReference type="EMBL" id="CP018229">
    <property type="protein sequence ID" value="API55317.1"/>
    <property type="molecule type" value="Genomic_DNA"/>
</dbReference>
<dbReference type="Gene3D" id="3.60.20.10">
    <property type="entry name" value="Glutamine Phosphoribosylpyrophosphate, subunit 1, domain 1"/>
    <property type="match status" value="1"/>
</dbReference>
<organism evidence="8 10">
    <name type="scientific">Rhizobium leguminosarum</name>
    <dbReference type="NCBI Taxonomy" id="384"/>
    <lineage>
        <taxon>Bacteria</taxon>
        <taxon>Pseudomonadati</taxon>
        <taxon>Pseudomonadota</taxon>
        <taxon>Alphaproteobacteria</taxon>
        <taxon>Hyphomicrobiales</taxon>
        <taxon>Rhizobiaceae</taxon>
        <taxon>Rhizobium/Agrobacterium group</taxon>
        <taxon>Rhizobium</taxon>
    </lineage>
</organism>
<dbReference type="SUPFAM" id="SSF56235">
    <property type="entry name" value="N-terminal nucleophile aminohydrolases (Ntn hydrolases)"/>
    <property type="match status" value="1"/>
</dbReference>
<protein>
    <recommendedName>
        <fullName evidence="3">asparagine synthase (glutamine-hydrolyzing)</fullName>
        <ecNumber evidence="3">6.3.5.4</ecNumber>
    </recommendedName>
</protein>
<dbReference type="OrthoDB" id="9763290at2"/>
<dbReference type="InterPro" id="IPR029055">
    <property type="entry name" value="Ntn_hydrolases_N"/>
</dbReference>
<dbReference type="GO" id="GO:0005829">
    <property type="term" value="C:cytosol"/>
    <property type="evidence" value="ECO:0007669"/>
    <property type="project" value="TreeGrafter"/>
</dbReference>
<comment type="catalytic activity">
    <reaction evidence="6">
        <text>L-aspartate + L-glutamine + ATP + H2O = L-asparagine + L-glutamate + AMP + diphosphate + H(+)</text>
        <dbReference type="Rhea" id="RHEA:12228"/>
        <dbReference type="ChEBI" id="CHEBI:15377"/>
        <dbReference type="ChEBI" id="CHEBI:15378"/>
        <dbReference type="ChEBI" id="CHEBI:29985"/>
        <dbReference type="ChEBI" id="CHEBI:29991"/>
        <dbReference type="ChEBI" id="CHEBI:30616"/>
        <dbReference type="ChEBI" id="CHEBI:33019"/>
        <dbReference type="ChEBI" id="CHEBI:58048"/>
        <dbReference type="ChEBI" id="CHEBI:58359"/>
        <dbReference type="ChEBI" id="CHEBI:456215"/>
        <dbReference type="EC" id="6.3.5.4"/>
    </reaction>
</comment>
<evidence type="ECO:0000256" key="4">
    <source>
        <dbReference type="ARBA" id="ARBA00022741"/>
    </source>
</evidence>
<dbReference type="InterPro" id="IPR017932">
    <property type="entry name" value="GATase_2_dom"/>
</dbReference>
<sequence>MAAIYGLFGVKREAVLLKMERLLDHHGREKAREILASGGLGSVGQDPGGCGRHGQVVAAIAGMPFRLTRGGTIAAVGAGELARAFSDLGFEALADLDGQFAVAIWDGMSERLYLARDAFGTIPLYFSCGAEFSIFASEYKALLAYEAVPAQPDRVSISSFCSRGWVPAGRTFFGGIKPVLPGTCMVLKGGTLEAHRFYPQAAIDNPPIVPVSPGALVSEIETGVERIIALAGDRRVGMSLSGGIDSAFMATLVSRHLGHRKLHSFTVGFGKGDPEMEGARETAEFLNSAHHELVIEPADLPALLDTTVDAMEDPGGYDQSCSLFSLWKEARNHVDVLVSGNISDSLFAGMASHRRIWRANAFPTLWPWLREVERAEAEGGTPRGFWRLVWQFLGKRSEPFPCGAEIDLSSLPPDLWRTSSRRQTLYEHLDLTLQHWDGRMGSQVLIAAHSGILLAMPFSHRGIVEFALRVPDSQKVSRKRDKIILREAANQVLPTAVASRQKRVQQLRYDETFADTLNFLVDRYLHPKDVAARGLLDPAKITDIHQGGKSVYSKLEVQKLWNAICTEVWARNFLDRRSDYLSTDPNVLERGVVS</sequence>
<dbReference type="GO" id="GO:0005524">
    <property type="term" value="F:ATP binding"/>
    <property type="evidence" value="ECO:0007669"/>
    <property type="project" value="UniProtKB-KW"/>
</dbReference>
<feature type="domain" description="Glutamine amidotransferase type-2" evidence="7">
    <location>
        <begin position="1"/>
        <end position="190"/>
    </location>
</feature>
<evidence type="ECO:0000313" key="9">
    <source>
        <dbReference type="EMBL" id="API55317.1"/>
    </source>
</evidence>
<keyword evidence="4" id="KW-0547">Nucleotide-binding</keyword>
<evidence type="ECO:0000256" key="5">
    <source>
        <dbReference type="ARBA" id="ARBA00022840"/>
    </source>
</evidence>
<dbReference type="InterPro" id="IPR014729">
    <property type="entry name" value="Rossmann-like_a/b/a_fold"/>
</dbReference>
<dbReference type="CDD" id="cd01991">
    <property type="entry name" value="Asn_synthase_B_C"/>
    <property type="match status" value="1"/>
</dbReference>
<dbReference type="EMBL" id="CP016290">
    <property type="protein sequence ID" value="ANP91212.1"/>
    <property type="molecule type" value="Genomic_DNA"/>
</dbReference>
<accession>A0A1B1CN64</accession>
<dbReference type="GO" id="GO:0006529">
    <property type="term" value="P:asparagine biosynthetic process"/>
    <property type="evidence" value="ECO:0007669"/>
    <property type="project" value="InterPro"/>
</dbReference>
<comment type="pathway">
    <text evidence="1">Amino-acid biosynthesis; L-asparagine biosynthesis; L-asparagine from L-aspartate (L-Gln route): step 1/1.</text>
</comment>
<proteinExistence type="inferred from homology"/>